<keyword evidence="6" id="KW-0479">Metal-binding</keyword>
<dbReference type="EMBL" id="CAJOBC010008664">
    <property type="protein sequence ID" value="CAF3967775.1"/>
    <property type="molecule type" value="Genomic_DNA"/>
</dbReference>
<comment type="subcellular location">
    <subcellularLocation>
        <location evidence="1">Membrane</location>
        <topology evidence="1">Multi-pass membrane protein</topology>
    </subcellularLocation>
</comment>
<evidence type="ECO:0000256" key="4">
    <source>
        <dbReference type="ARBA" id="ARBA00022617"/>
    </source>
</evidence>
<dbReference type="InterPro" id="IPR001199">
    <property type="entry name" value="Cyt_B5-like_heme/steroid-bd"/>
</dbReference>
<keyword evidence="5 12" id="KW-0812">Transmembrane</keyword>
<reference evidence="15" key="1">
    <citation type="submission" date="2021-02" db="EMBL/GenBank/DDBJ databases">
        <authorList>
            <person name="Nowell W R."/>
        </authorList>
    </citation>
    <scope>NUCLEOTIDE SEQUENCE</scope>
</reference>
<dbReference type="CDD" id="cd03506">
    <property type="entry name" value="Delta6-FADS-like"/>
    <property type="match status" value="1"/>
</dbReference>
<dbReference type="SUPFAM" id="SSF55856">
    <property type="entry name" value="Cytochrome b5-like heme/steroid binding domain"/>
    <property type="match status" value="1"/>
</dbReference>
<dbReference type="PIRSF" id="PIRSF015921">
    <property type="entry name" value="FA_sphinglp_des"/>
    <property type="match status" value="1"/>
</dbReference>
<evidence type="ECO:0000313" key="16">
    <source>
        <dbReference type="EMBL" id="CAF3736866.1"/>
    </source>
</evidence>
<evidence type="ECO:0000256" key="2">
    <source>
        <dbReference type="ARBA" id="ARBA00005189"/>
    </source>
</evidence>
<comment type="pathway">
    <text evidence="2">Lipid metabolism.</text>
</comment>
<keyword evidence="8" id="KW-0560">Oxidoreductase</keyword>
<dbReference type="InterPro" id="IPR036400">
    <property type="entry name" value="Cyt_B5-like_heme/steroid_sf"/>
</dbReference>
<feature type="transmembrane region" description="Helical" evidence="12">
    <location>
        <begin position="277"/>
        <end position="299"/>
    </location>
</feature>
<accession>A0A814WK91</accession>
<dbReference type="SMART" id="SM01117">
    <property type="entry name" value="Cyt-b5"/>
    <property type="match status" value="1"/>
</dbReference>
<dbReference type="GO" id="GO:0016020">
    <property type="term" value="C:membrane"/>
    <property type="evidence" value="ECO:0007669"/>
    <property type="project" value="UniProtKB-SubCell"/>
</dbReference>
<dbReference type="AlphaFoldDB" id="A0A814WK91"/>
<evidence type="ECO:0000256" key="5">
    <source>
        <dbReference type="ARBA" id="ARBA00022692"/>
    </source>
</evidence>
<evidence type="ECO:0000256" key="6">
    <source>
        <dbReference type="ARBA" id="ARBA00022723"/>
    </source>
</evidence>
<dbReference type="Proteomes" id="UP000677228">
    <property type="component" value="Unassembled WGS sequence"/>
</dbReference>
<evidence type="ECO:0000256" key="10">
    <source>
        <dbReference type="ARBA" id="ARBA00023098"/>
    </source>
</evidence>
<dbReference type="Pfam" id="PF00487">
    <property type="entry name" value="FA_desaturase"/>
    <property type="match status" value="1"/>
</dbReference>
<protein>
    <recommendedName>
        <fullName evidence="13">Cytochrome b5 heme-binding domain-containing protein</fullName>
    </recommendedName>
</protein>
<dbReference type="GO" id="GO:0046872">
    <property type="term" value="F:metal ion binding"/>
    <property type="evidence" value="ECO:0007669"/>
    <property type="project" value="UniProtKB-KW"/>
</dbReference>
<evidence type="ECO:0000256" key="1">
    <source>
        <dbReference type="ARBA" id="ARBA00004141"/>
    </source>
</evidence>
<name>A0A814WK91_9BILA</name>
<sequence length="446" mass="51517">MPLKNGSLSPDYTTQLPTYSRLEIAKRIADDGDLLVIYKNKIYRLNNWIKYHPGGETAILHMVGKDATDEMNAYHSHETLRKKLPLFYFGSVAKEEGEFQSLVPPIQLSTANSGTIKSLEPKTYPALNLHDQHRIIQAYRRLDSKLRFLGFYQCNYWDYGYECIRYIATALIVFLLLYSGTKTWHYCLSALFLGVFWHQVTFTAHDAGHLAITHNYYIDSTAGMLIANLLGEHDPDIQHLPFFAVSTRFLDSLYSTYYKRILTCNQLTTCILQVQHLAYYVVLCFGRFNLHAQSYIYLYKYPRSPFRKCEILGIIIYWCGYTATMPLHVLFTLAHFGMSTDDYGPLESFPAKVLRTTMDVACPAWMDPVHGGLQFQIAHHLFPRMPRHQLRHVSPYVKNFCDEVGLTYNIYGYIASNGKVLGVLKDVAIHVKLMKKVMNEERQKIH</sequence>
<feature type="domain" description="Cytochrome b5 heme-binding" evidence="13">
    <location>
        <begin position="16"/>
        <end position="93"/>
    </location>
</feature>
<dbReference type="PROSITE" id="PS50255">
    <property type="entry name" value="CYTOCHROME_B5_2"/>
    <property type="match status" value="1"/>
</dbReference>
<evidence type="ECO:0000256" key="7">
    <source>
        <dbReference type="ARBA" id="ARBA00022989"/>
    </source>
</evidence>
<dbReference type="Proteomes" id="UP000681722">
    <property type="component" value="Unassembled WGS sequence"/>
</dbReference>
<dbReference type="EMBL" id="CAJOBA010005223">
    <property type="protein sequence ID" value="CAF3736866.1"/>
    <property type="molecule type" value="Genomic_DNA"/>
</dbReference>
<evidence type="ECO:0000313" key="17">
    <source>
        <dbReference type="EMBL" id="CAF3967775.1"/>
    </source>
</evidence>
<evidence type="ECO:0000256" key="9">
    <source>
        <dbReference type="ARBA" id="ARBA00023004"/>
    </source>
</evidence>
<evidence type="ECO:0000256" key="11">
    <source>
        <dbReference type="ARBA" id="ARBA00023136"/>
    </source>
</evidence>
<dbReference type="EMBL" id="CAJNOK010005216">
    <property type="protein sequence ID" value="CAF0964815.1"/>
    <property type="molecule type" value="Genomic_DNA"/>
</dbReference>
<keyword evidence="4" id="KW-0349">Heme</keyword>
<evidence type="ECO:0000313" key="14">
    <source>
        <dbReference type="EMBL" id="CAF0964815.1"/>
    </source>
</evidence>
<keyword evidence="11 12" id="KW-0472">Membrane</keyword>
<dbReference type="EMBL" id="CAJNOQ010008664">
    <property type="protein sequence ID" value="CAF1203394.1"/>
    <property type="molecule type" value="Genomic_DNA"/>
</dbReference>
<evidence type="ECO:0000259" key="13">
    <source>
        <dbReference type="PROSITE" id="PS50255"/>
    </source>
</evidence>
<keyword evidence="10" id="KW-0443">Lipid metabolism</keyword>
<dbReference type="Gene3D" id="3.10.120.10">
    <property type="entry name" value="Cytochrome b5-like heme/steroid binding domain"/>
    <property type="match status" value="1"/>
</dbReference>
<dbReference type="InterPro" id="IPR012171">
    <property type="entry name" value="Fatty_acid_desaturase"/>
</dbReference>
<dbReference type="Pfam" id="PF00173">
    <property type="entry name" value="Cyt-b5"/>
    <property type="match status" value="1"/>
</dbReference>
<evidence type="ECO:0000256" key="3">
    <source>
        <dbReference type="ARBA" id="ARBA00009295"/>
    </source>
</evidence>
<organism evidence="15 18">
    <name type="scientific">Didymodactylos carnosus</name>
    <dbReference type="NCBI Taxonomy" id="1234261"/>
    <lineage>
        <taxon>Eukaryota</taxon>
        <taxon>Metazoa</taxon>
        <taxon>Spiralia</taxon>
        <taxon>Gnathifera</taxon>
        <taxon>Rotifera</taxon>
        <taxon>Eurotatoria</taxon>
        <taxon>Bdelloidea</taxon>
        <taxon>Philodinida</taxon>
        <taxon>Philodinidae</taxon>
        <taxon>Didymodactylos</taxon>
    </lineage>
</organism>
<comment type="caution">
    <text evidence="15">The sequence shown here is derived from an EMBL/GenBank/DDBJ whole genome shotgun (WGS) entry which is preliminary data.</text>
</comment>
<keyword evidence="7 12" id="KW-1133">Transmembrane helix</keyword>
<evidence type="ECO:0000313" key="18">
    <source>
        <dbReference type="Proteomes" id="UP000663829"/>
    </source>
</evidence>
<evidence type="ECO:0000256" key="12">
    <source>
        <dbReference type="SAM" id="Phobius"/>
    </source>
</evidence>
<keyword evidence="9" id="KW-0408">Iron</keyword>
<evidence type="ECO:0000313" key="15">
    <source>
        <dbReference type="EMBL" id="CAF1203394.1"/>
    </source>
</evidence>
<dbReference type="PANTHER" id="PTHR19353">
    <property type="entry name" value="FATTY ACID DESATURASE 2"/>
    <property type="match status" value="1"/>
</dbReference>
<proteinExistence type="inferred from homology"/>
<feature type="transmembrane region" description="Helical" evidence="12">
    <location>
        <begin position="311"/>
        <end position="331"/>
    </location>
</feature>
<gene>
    <name evidence="15" type="ORF">GPM918_LOCUS23839</name>
    <name evidence="14" type="ORF">OVA965_LOCUS12794</name>
    <name evidence="17" type="ORF">SRO942_LOCUS23838</name>
    <name evidence="16" type="ORF">TMI583_LOCUS12800</name>
</gene>
<dbReference type="InterPro" id="IPR005804">
    <property type="entry name" value="FA_desaturase_dom"/>
</dbReference>
<dbReference type="GO" id="GO:0016717">
    <property type="term" value="F:oxidoreductase activity, acting on paired donors, with oxidation of a pair of donors resulting in the reduction of molecular oxygen to two molecules of water"/>
    <property type="evidence" value="ECO:0007669"/>
    <property type="project" value="TreeGrafter"/>
</dbReference>
<dbReference type="OrthoDB" id="260091at2759"/>
<evidence type="ECO:0000256" key="8">
    <source>
        <dbReference type="ARBA" id="ARBA00023002"/>
    </source>
</evidence>
<dbReference type="GO" id="GO:0006629">
    <property type="term" value="P:lipid metabolic process"/>
    <property type="evidence" value="ECO:0007669"/>
    <property type="project" value="UniProtKB-KW"/>
</dbReference>
<dbReference type="Proteomes" id="UP000682733">
    <property type="component" value="Unassembled WGS sequence"/>
</dbReference>
<dbReference type="PANTHER" id="PTHR19353:SF30">
    <property type="entry name" value="DELTA 8-(E)-SPHINGOLIPID DESATURASE"/>
    <property type="match status" value="1"/>
</dbReference>
<dbReference type="Proteomes" id="UP000663829">
    <property type="component" value="Unassembled WGS sequence"/>
</dbReference>
<keyword evidence="18" id="KW-1185">Reference proteome</keyword>
<comment type="similarity">
    <text evidence="3">Belongs to the fatty acid desaturase type 1 family.</text>
</comment>